<reference evidence="2" key="1">
    <citation type="submission" date="2023-07" db="EMBL/GenBank/DDBJ databases">
        <authorList>
            <consortium name="AG Swart"/>
            <person name="Singh M."/>
            <person name="Singh A."/>
            <person name="Seah K."/>
            <person name="Emmerich C."/>
        </authorList>
    </citation>
    <scope>NUCLEOTIDE SEQUENCE</scope>
    <source>
        <strain evidence="2">DP1</strain>
    </source>
</reference>
<accession>A0AAD1U4C9</accession>
<dbReference type="Proteomes" id="UP001295684">
    <property type="component" value="Unassembled WGS sequence"/>
</dbReference>
<protein>
    <submittedName>
        <fullName evidence="2">Uncharacterized protein</fullName>
    </submittedName>
</protein>
<gene>
    <name evidence="2" type="ORF">ECRASSUSDP1_LOCUS348</name>
</gene>
<evidence type="ECO:0000256" key="1">
    <source>
        <dbReference type="SAM" id="MobiDB-lite"/>
    </source>
</evidence>
<comment type="caution">
    <text evidence="2">The sequence shown here is derived from an EMBL/GenBank/DDBJ whole genome shotgun (WGS) entry which is preliminary data.</text>
</comment>
<sequence length="398" mass="46678">MLNRDGSEKKRFLPEITGNAKFVDRVKASKSQYALKNQIKNICARVPQQIKNPNFEKLIAENQFKSHSRNIYYSPSSSKFKDVLNAYIDQSGLSCDTPTSTILKKNNIIKNPSKLSQQIKKNLDNDLVKGTFFNHKRLSVPGKEHEWKKRVDLDLNGNHLHHSFTKLNSPDQTKKLKSFESSNYLQAKQTPIRHRQKPAPPISKGFSFEARNKREIDNKHIFKDFNKVKVQMTKLYDSLVNTKQKKQPQKIEETKEPQTEISDTSYSSFSNDFGDHKVKQSDTLCLPVKQAILDQEVYDKNVEAENMPVTKKKFEPTYKFKKIKVNDEKELYQKGIDYLATLNPQIKYEQISQRNKDIHMINRRKFFTQMKDKTIRNGIRKHDKKVLKEWDDKIHIFK</sequence>
<evidence type="ECO:0000313" key="2">
    <source>
        <dbReference type="EMBL" id="CAI2359063.1"/>
    </source>
</evidence>
<evidence type="ECO:0000313" key="3">
    <source>
        <dbReference type="Proteomes" id="UP001295684"/>
    </source>
</evidence>
<keyword evidence="3" id="KW-1185">Reference proteome</keyword>
<dbReference type="AlphaFoldDB" id="A0AAD1U4C9"/>
<name>A0AAD1U4C9_EUPCR</name>
<proteinExistence type="predicted"/>
<feature type="compositionally biased region" description="Basic and acidic residues" evidence="1">
    <location>
        <begin position="249"/>
        <end position="258"/>
    </location>
</feature>
<feature type="region of interest" description="Disordered" evidence="1">
    <location>
        <begin position="241"/>
        <end position="266"/>
    </location>
</feature>
<organism evidence="2 3">
    <name type="scientific">Euplotes crassus</name>
    <dbReference type="NCBI Taxonomy" id="5936"/>
    <lineage>
        <taxon>Eukaryota</taxon>
        <taxon>Sar</taxon>
        <taxon>Alveolata</taxon>
        <taxon>Ciliophora</taxon>
        <taxon>Intramacronucleata</taxon>
        <taxon>Spirotrichea</taxon>
        <taxon>Hypotrichia</taxon>
        <taxon>Euplotida</taxon>
        <taxon>Euplotidae</taxon>
        <taxon>Moneuplotes</taxon>
    </lineage>
</organism>
<dbReference type="EMBL" id="CAMPGE010000322">
    <property type="protein sequence ID" value="CAI2359063.1"/>
    <property type="molecule type" value="Genomic_DNA"/>
</dbReference>